<dbReference type="Proteomes" id="UP000019763">
    <property type="component" value="Unassembled WGS sequence"/>
</dbReference>
<accession>A0A023BDX3</accession>
<organism evidence="1 2">
    <name type="scientific">Gregarina niphandrodes</name>
    <name type="common">Septate eugregarine</name>
    <dbReference type="NCBI Taxonomy" id="110365"/>
    <lineage>
        <taxon>Eukaryota</taxon>
        <taxon>Sar</taxon>
        <taxon>Alveolata</taxon>
        <taxon>Apicomplexa</taxon>
        <taxon>Conoidasida</taxon>
        <taxon>Gregarinasina</taxon>
        <taxon>Eugregarinorida</taxon>
        <taxon>Gregarinidae</taxon>
        <taxon>Gregarina</taxon>
    </lineage>
</organism>
<evidence type="ECO:0000313" key="2">
    <source>
        <dbReference type="Proteomes" id="UP000019763"/>
    </source>
</evidence>
<dbReference type="GeneID" id="22910297"/>
<dbReference type="RefSeq" id="XP_011128438.1">
    <property type="nucleotide sequence ID" value="XM_011130136.1"/>
</dbReference>
<reference evidence="1" key="1">
    <citation type="submission" date="2013-12" db="EMBL/GenBank/DDBJ databases">
        <authorList>
            <person name="Omoto C.K."/>
            <person name="Sibley D."/>
            <person name="Venepally P."/>
            <person name="Hadjithomas M."/>
            <person name="Karamycheva S."/>
            <person name="Brunk B."/>
            <person name="Roos D."/>
            <person name="Caler E."/>
            <person name="Lorenzi H."/>
        </authorList>
    </citation>
    <scope>NUCLEOTIDE SEQUENCE</scope>
</reference>
<dbReference type="EMBL" id="AFNH02000004">
    <property type="protein sequence ID" value="EZG89730.1"/>
    <property type="molecule type" value="Genomic_DNA"/>
</dbReference>
<sequence length="298" mass="34205">MFRSFTGTLASRMSAWWRAGGRLCSPPIKKPQILEWLALQKAGSLKVPLTEVPKAIRREQRRRRIREAAQLQGEAVNDSIPEFLINRWGDRFQIATVDEAGHRVSPSCLVWAYDVKNYGWWSTVSKGIDPIGLSVFGLAKAVERIRSRTCTLLSAGFYSCTEGNVRHGGGSGCERCESHWDLVEFWEWLRSRHFCEMRSFHSHGVPTFRSLVDQIAGSIGFAPPCRKAARRVVSPWECDPTLFNSPETITKKMTAWWSYQSRAARQSPEGLDRWEFERVVMYRLAELDRETGTNYFHE</sequence>
<dbReference type="AlphaFoldDB" id="A0A023BDX3"/>
<gene>
    <name evidence="1" type="ORF">GNI_000350</name>
</gene>
<dbReference type="VEuPathDB" id="CryptoDB:GNI_000350"/>
<protein>
    <submittedName>
        <fullName evidence="1">Uncharacterized protein</fullName>
    </submittedName>
</protein>
<proteinExistence type="predicted"/>
<keyword evidence="2" id="KW-1185">Reference proteome</keyword>
<comment type="caution">
    <text evidence="1">The sequence shown here is derived from an EMBL/GenBank/DDBJ whole genome shotgun (WGS) entry which is preliminary data.</text>
</comment>
<evidence type="ECO:0000313" key="1">
    <source>
        <dbReference type="EMBL" id="EZG89730.1"/>
    </source>
</evidence>
<name>A0A023BDX3_GRENI</name>